<dbReference type="EMBL" id="JTHE03000094">
    <property type="protein sequence ID" value="MCM1984415.1"/>
    <property type="molecule type" value="Genomic_DNA"/>
</dbReference>
<dbReference type="Gene3D" id="2.130.10.10">
    <property type="entry name" value="YVTN repeat-like/Quinoprotein amine dehydrogenase"/>
    <property type="match status" value="1"/>
</dbReference>
<dbReference type="AlphaFoldDB" id="A0ABD4T820"/>
<keyword evidence="2" id="KW-1185">Reference proteome</keyword>
<dbReference type="SMART" id="SM00320">
    <property type="entry name" value="WD40"/>
    <property type="match status" value="1"/>
</dbReference>
<dbReference type="SUPFAM" id="SSF50978">
    <property type="entry name" value="WD40 repeat-like"/>
    <property type="match status" value="1"/>
</dbReference>
<dbReference type="Proteomes" id="UP000031561">
    <property type="component" value="Unassembled WGS sequence"/>
</dbReference>
<dbReference type="InterPro" id="IPR015943">
    <property type="entry name" value="WD40/YVTN_repeat-like_dom_sf"/>
</dbReference>
<dbReference type="InterPro" id="IPR001680">
    <property type="entry name" value="WD40_rpt"/>
</dbReference>
<accession>A0ABD4T820</accession>
<evidence type="ECO:0000313" key="2">
    <source>
        <dbReference type="Proteomes" id="UP000031561"/>
    </source>
</evidence>
<organism evidence="1 2">
    <name type="scientific">Lyngbya confervoides BDU141951</name>
    <dbReference type="NCBI Taxonomy" id="1574623"/>
    <lineage>
        <taxon>Bacteria</taxon>
        <taxon>Bacillati</taxon>
        <taxon>Cyanobacteriota</taxon>
        <taxon>Cyanophyceae</taxon>
        <taxon>Oscillatoriophycideae</taxon>
        <taxon>Oscillatoriales</taxon>
        <taxon>Microcoleaceae</taxon>
        <taxon>Lyngbya</taxon>
    </lineage>
</organism>
<comment type="caution">
    <text evidence="1">The sequence shown here is derived from an EMBL/GenBank/DDBJ whole genome shotgun (WGS) entry which is preliminary data.</text>
</comment>
<gene>
    <name evidence="1" type="ORF">QQ91_0016455</name>
</gene>
<evidence type="ECO:0008006" key="3">
    <source>
        <dbReference type="Google" id="ProtNLM"/>
    </source>
</evidence>
<name>A0ABD4T820_9CYAN</name>
<dbReference type="RefSeq" id="WP_166283134.1">
    <property type="nucleotide sequence ID" value="NZ_JTHE03000094.1"/>
</dbReference>
<dbReference type="InterPro" id="IPR036322">
    <property type="entry name" value="WD40_repeat_dom_sf"/>
</dbReference>
<reference evidence="1 2" key="1">
    <citation type="journal article" date="2015" name="Genome Announc.">
        <title>Draft Genome Sequence of Filamentous Marine Cyanobacterium Lyngbya confervoides Strain BDU141951.</title>
        <authorList>
            <person name="Chandrababunaidu M.M."/>
            <person name="Sen D."/>
            <person name="Tripathy S."/>
        </authorList>
    </citation>
    <scope>NUCLEOTIDE SEQUENCE [LARGE SCALE GENOMIC DNA]</scope>
    <source>
        <strain evidence="1 2">BDU141951</strain>
    </source>
</reference>
<evidence type="ECO:0000313" key="1">
    <source>
        <dbReference type="EMBL" id="MCM1984415.1"/>
    </source>
</evidence>
<protein>
    <recommendedName>
        <fullName evidence="3">WD40 repeat-containing protein</fullName>
    </recommendedName>
</protein>
<proteinExistence type="predicted"/>
<sequence>MDDFCGAAVAIAPCSTVWQWAVHTGDCLQTYCGHQQWLWSLALLEEDWLLSSSQDETIQCWNWAQYQALEVLGARQGSRSQPADPLNES</sequence>